<proteinExistence type="predicted"/>
<gene>
    <name evidence="4" type="ORF">D0Z70_05915</name>
</gene>
<evidence type="ECO:0000313" key="5">
    <source>
        <dbReference type="Proteomes" id="UP000283469"/>
    </source>
</evidence>
<dbReference type="InterPro" id="IPR015424">
    <property type="entry name" value="PyrdxlP-dep_Trfase"/>
</dbReference>
<dbReference type="OrthoDB" id="9799304at2"/>
<evidence type="ECO:0000313" key="4">
    <source>
        <dbReference type="EMBL" id="RJG56191.1"/>
    </source>
</evidence>
<keyword evidence="2" id="KW-0663">Pyridoxal phosphate</keyword>
<dbReference type="Pfam" id="PF00155">
    <property type="entry name" value="Aminotran_1_2"/>
    <property type="match status" value="1"/>
</dbReference>
<dbReference type="Gene3D" id="3.40.640.10">
    <property type="entry name" value="Type I PLP-dependent aspartate aminotransferase-like (Major domain)"/>
    <property type="match status" value="1"/>
</dbReference>
<evidence type="ECO:0000259" key="3">
    <source>
        <dbReference type="Pfam" id="PF00155"/>
    </source>
</evidence>
<reference evidence="4 5" key="1">
    <citation type="submission" date="2018-08" db="EMBL/GenBank/DDBJ databases">
        <title>Sphingobium sp. EO9.</title>
        <authorList>
            <person name="Park Y."/>
            <person name="Kim K.H."/>
            <person name="Jeon C.O."/>
        </authorList>
    </citation>
    <scope>NUCLEOTIDE SEQUENCE [LARGE SCALE GENOMIC DNA]</scope>
    <source>
        <strain evidence="4 5">EO9</strain>
    </source>
</reference>
<dbReference type="PANTHER" id="PTHR42885">
    <property type="entry name" value="HISTIDINOL-PHOSPHATE AMINOTRANSFERASE-RELATED"/>
    <property type="match status" value="1"/>
</dbReference>
<dbReference type="InterPro" id="IPR004839">
    <property type="entry name" value="Aminotransferase_I/II_large"/>
</dbReference>
<feature type="domain" description="Aminotransferase class I/classII large" evidence="3">
    <location>
        <begin position="120"/>
        <end position="316"/>
    </location>
</feature>
<keyword evidence="4" id="KW-0032">Aminotransferase</keyword>
<evidence type="ECO:0000256" key="2">
    <source>
        <dbReference type="ARBA" id="ARBA00022898"/>
    </source>
</evidence>
<name>A0A418YVE5_9SPHN</name>
<dbReference type="Proteomes" id="UP000283469">
    <property type="component" value="Unassembled WGS sequence"/>
</dbReference>
<keyword evidence="5" id="KW-1185">Reference proteome</keyword>
<protein>
    <submittedName>
        <fullName evidence="4">Pyridoxal phosphate-dependent class II aminotransferase</fullName>
    </submittedName>
</protein>
<dbReference type="Gene3D" id="3.90.1150.10">
    <property type="entry name" value="Aspartate Aminotransferase, domain 1"/>
    <property type="match status" value="1"/>
</dbReference>
<dbReference type="AlphaFoldDB" id="A0A418YVE5"/>
<dbReference type="InterPro" id="IPR015422">
    <property type="entry name" value="PyrdxlP-dep_Trfase_small"/>
</dbReference>
<accession>A0A418YVE5</accession>
<dbReference type="GO" id="GO:0008483">
    <property type="term" value="F:transaminase activity"/>
    <property type="evidence" value="ECO:0007669"/>
    <property type="project" value="UniProtKB-KW"/>
</dbReference>
<keyword evidence="4" id="KW-0808">Transferase</keyword>
<dbReference type="InterPro" id="IPR015421">
    <property type="entry name" value="PyrdxlP-dep_Trfase_major"/>
</dbReference>
<organism evidence="4 5">
    <name type="scientific">Sphingobium terrigena</name>
    <dbReference type="NCBI Taxonomy" id="2304063"/>
    <lineage>
        <taxon>Bacteria</taxon>
        <taxon>Pseudomonadati</taxon>
        <taxon>Pseudomonadota</taxon>
        <taxon>Alphaproteobacteria</taxon>
        <taxon>Sphingomonadales</taxon>
        <taxon>Sphingomonadaceae</taxon>
        <taxon>Sphingobium</taxon>
    </lineage>
</organism>
<comment type="caution">
    <text evidence="4">The sequence shown here is derived from an EMBL/GenBank/DDBJ whole genome shotgun (WGS) entry which is preliminary data.</text>
</comment>
<dbReference type="CDD" id="cd00609">
    <property type="entry name" value="AAT_like"/>
    <property type="match status" value="1"/>
</dbReference>
<dbReference type="GO" id="GO:0030170">
    <property type="term" value="F:pyridoxal phosphate binding"/>
    <property type="evidence" value="ECO:0007669"/>
    <property type="project" value="InterPro"/>
</dbReference>
<dbReference type="EMBL" id="QVRA01000004">
    <property type="protein sequence ID" value="RJG56191.1"/>
    <property type="molecule type" value="Genomic_DNA"/>
</dbReference>
<evidence type="ECO:0000256" key="1">
    <source>
        <dbReference type="ARBA" id="ARBA00001933"/>
    </source>
</evidence>
<dbReference type="SUPFAM" id="SSF53383">
    <property type="entry name" value="PLP-dependent transferases"/>
    <property type="match status" value="1"/>
</dbReference>
<dbReference type="PANTHER" id="PTHR42885:SF1">
    <property type="entry name" value="THREONINE-PHOSPHATE DECARBOXYLASE"/>
    <property type="match status" value="1"/>
</dbReference>
<comment type="cofactor">
    <cofactor evidence="1">
        <name>pyridoxal 5'-phosphate</name>
        <dbReference type="ChEBI" id="CHEBI:597326"/>
    </cofactor>
</comment>
<sequence>MPDWTHHGGRLSQAMAAFPQVSGSWLDLSTGINPDPWDGIDRLRIDWRRLPDETDLALLEQVAAVHFGVQGHGVLALPGTELGLRGLSMLGLPAPFRHVAPGYRTHGEIFADSRAIDYGALAQEAGQGGTILLANPANPDGRLMTVAELVAIAHKLAAKGGWLVVDEAFIDAHERGSLLPALDGDAPVVVLRSFGKFFGLAGVRLGFAVGPQALIERWRAMLGSWPLSAAAIAIGTAAYGDARWIAATRQRLSERVAALDAMLVRHGLRATGQSPLFRLVECNAARLFDRLARRGILTRPFDYAPCWLRLGVPARADELDRLDRALADG</sequence>